<reference evidence="1" key="1">
    <citation type="submission" date="2014-09" db="EMBL/GenBank/DDBJ databases">
        <authorList>
            <person name="Magalhaes I.L.F."/>
            <person name="Oliveira U."/>
            <person name="Santos F.R."/>
            <person name="Vidigal T.H.D.A."/>
            <person name="Brescovit A.D."/>
            <person name="Santos A.J."/>
        </authorList>
    </citation>
    <scope>NUCLEOTIDE SEQUENCE</scope>
    <source>
        <tissue evidence="1">Shoot tissue taken approximately 20 cm above the soil surface</tissue>
    </source>
</reference>
<sequence length="18" mass="2067">MSDLRQPSYLLWSPSSLS</sequence>
<protein>
    <submittedName>
        <fullName evidence="1">Uncharacterized protein</fullName>
    </submittedName>
</protein>
<proteinExistence type="predicted"/>
<name>A0A0A9CI92_ARUDO</name>
<dbReference type="AlphaFoldDB" id="A0A0A9CI92"/>
<reference evidence="1" key="2">
    <citation type="journal article" date="2015" name="Data Brief">
        <title>Shoot transcriptome of the giant reed, Arundo donax.</title>
        <authorList>
            <person name="Barrero R.A."/>
            <person name="Guerrero F.D."/>
            <person name="Moolhuijzen P."/>
            <person name="Goolsby J.A."/>
            <person name="Tidwell J."/>
            <person name="Bellgard S.E."/>
            <person name="Bellgard M.I."/>
        </authorList>
    </citation>
    <scope>NUCLEOTIDE SEQUENCE</scope>
    <source>
        <tissue evidence="1">Shoot tissue taken approximately 20 cm above the soil surface</tissue>
    </source>
</reference>
<evidence type="ECO:0000313" key="1">
    <source>
        <dbReference type="EMBL" id="JAD71247.1"/>
    </source>
</evidence>
<dbReference type="EMBL" id="GBRH01226648">
    <property type="protein sequence ID" value="JAD71247.1"/>
    <property type="molecule type" value="Transcribed_RNA"/>
</dbReference>
<accession>A0A0A9CI92</accession>
<organism evidence="1">
    <name type="scientific">Arundo donax</name>
    <name type="common">Giant reed</name>
    <name type="synonym">Donax arundinaceus</name>
    <dbReference type="NCBI Taxonomy" id="35708"/>
    <lineage>
        <taxon>Eukaryota</taxon>
        <taxon>Viridiplantae</taxon>
        <taxon>Streptophyta</taxon>
        <taxon>Embryophyta</taxon>
        <taxon>Tracheophyta</taxon>
        <taxon>Spermatophyta</taxon>
        <taxon>Magnoliopsida</taxon>
        <taxon>Liliopsida</taxon>
        <taxon>Poales</taxon>
        <taxon>Poaceae</taxon>
        <taxon>PACMAD clade</taxon>
        <taxon>Arundinoideae</taxon>
        <taxon>Arundineae</taxon>
        <taxon>Arundo</taxon>
    </lineage>
</organism>